<evidence type="ECO:0000313" key="2">
    <source>
        <dbReference type="EMBL" id="PZM11495.1"/>
    </source>
</evidence>
<organism evidence="2 3">
    <name type="scientific">Rhizobium tubonense</name>
    <dbReference type="NCBI Taxonomy" id="484088"/>
    <lineage>
        <taxon>Bacteria</taxon>
        <taxon>Pseudomonadati</taxon>
        <taxon>Pseudomonadota</taxon>
        <taxon>Alphaproteobacteria</taxon>
        <taxon>Hyphomicrobiales</taxon>
        <taxon>Rhizobiaceae</taxon>
        <taxon>Rhizobium/Agrobacterium group</taxon>
        <taxon>Rhizobium</taxon>
    </lineage>
</organism>
<dbReference type="Proteomes" id="UP000248925">
    <property type="component" value="Unassembled WGS sequence"/>
</dbReference>
<reference evidence="2 3" key="1">
    <citation type="journal article" date="2018" name="Sci. Rep.">
        <title>Rhizobium tumorigenes sp. nov., a novel plant tumorigenic bacterium isolated from cane gall tumors on thornless blackberry.</title>
        <authorList>
            <person name="Kuzmanovi N."/>
            <person name="Smalla K."/>
            <person name="Gronow S."/>
            <person name="PuBawska J."/>
        </authorList>
    </citation>
    <scope>NUCLEOTIDE SEQUENCE [LARGE SCALE GENOMIC DNA]</scope>
    <source>
        <strain evidence="2 3">CCBAU 85046</strain>
    </source>
</reference>
<dbReference type="CDD" id="cd09871">
    <property type="entry name" value="PIN_MtVapC28-VapC30-like"/>
    <property type="match status" value="1"/>
</dbReference>
<name>A0A2W4CM56_9HYPH</name>
<dbReference type="RefSeq" id="WP_111161982.1">
    <property type="nucleotide sequence ID" value="NZ_PCDP01000039.1"/>
</dbReference>
<dbReference type="OrthoDB" id="32625at2"/>
<accession>A0A2W4CM56</accession>
<gene>
    <name evidence="2" type="ORF">CPY51_19870</name>
</gene>
<comment type="caution">
    <text evidence="2">The sequence shown here is derived from an EMBL/GenBank/DDBJ whole genome shotgun (WGS) entry which is preliminary data.</text>
</comment>
<dbReference type="EMBL" id="PCDP01000039">
    <property type="protein sequence ID" value="PZM11495.1"/>
    <property type="molecule type" value="Genomic_DNA"/>
</dbReference>
<evidence type="ECO:0000259" key="1">
    <source>
        <dbReference type="Pfam" id="PF01850"/>
    </source>
</evidence>
<keyword evidence="3" id="KW-1185">Reference proteome</keyword>
<dbReference type="SUPFAM" id="SSF88723">
    <property type="entry name" value="PIN domain-like"/>
    <property type="match status" value="1"/>
</dbReference>
<sequence>MFVDASVIIAMMTCESEARIFARRMHASTVRMTSPMAVAKAAVSVGSILAMPMTEVETAIKAFLQIMNIQLLAVPPRAAFLAADAHQRFGKGYQAADLDLDDCMTYACARYYRQPLLFKGGNLGKTDIEVA</sequence>
<dbReference type="Gene3D" id="3.40.50.1010">
    <property type="entry name" value="5'-nuclease"/>
    <property type="match status" value="1"/>
</dbReference>
<evidence type="ECO:0000313" key="3">
    <source>
        <dbReference type="Proteomes" id="UP000248925"/>
    </source>
</evidence>
<dbReference type="Pfam" id="PF01850">
    <property type="entry name" value="PIN"/>
    <property type="match status" value="1"/>
</dbReference>
<protein>
    <submittedName>
        <fullName evidence="2">VapC toxin family PIN domain ribonuclease</fullName>
    </submittedName>
</protein>
<dbReference type="InterPro" id="IPR002716">
    <property type="entry name" value="PIN_dom"/>
</dbReference>
<feature type="domain" description="PIN" evidence="1">
    <location>
        <begin position="1"/>
        <end position="126"/>
    </location>
</feature>
<dbReference type="InterPro" id="IPR029060">
    <property type="entry name" value="PIN-like_dom_sf"/>
</dbReference>
<proteinExistence type="predicted"/>
<dbReference type="AlphaFoldDB" id="A0A2W4CM56"/>